<comment type="catalytic activity">
    <reaction evidence="18">
        <text>prostaglandin E2 + NAD(+) = 15-oxoprostaglandin E2 + NADH + H(+)</text>
        <dbReference type="Rhea" id="RHEA:11876"/>
        <dbReference type="ChEBI" id="CHEBI:15378"/>
        <dbReference type="ChEBI" id="CHEBI:57400"/>
        <dbReference type="ChEBI" id="CHEBI:57540"/>
        <dbReference type="ChEBI" id="CHEBI:57945"/>
        <dbReference type="ChEBI" id="CHEBI:606564"/>
        <dbReference type="EC" id="1.1.1.141"/>
    </reaction>
    <physiologicalReaction direction="left-to-right" evidence="18">
        <dbReference type="Rhea" id="RHEA:11877"/>
    </physiologicalReaction>
</comment>
<evidence type="ECO:0000256" key="5">
    <source>
        <dbReference type="ARBA" id="ARBA00040276"/>
    </source>
</evidence>
<dbReference type="GO" id="GO:0047034">
    <property type="term" value="F:15-hydroxyicosatetraenoate dehydrogenase activity"/>
    <property type="evidence" value="ECO:0007669"/>
    <property type="project" value="UniProtKB-EC"/>
</dbReference>
<evidence type="ECO:0000256" key="14">
    <source>
        <dbReference type="ARBA" id="ARBA00048170"/>
    </source>
</evidence>
<evidence type="ECO:0000256" key="9">
    <source>
        <dbReference type="ARBA" id="ARBA00047325"/>
    </source>
</evidence>
<comment type="catalytic activity">
    <reaction evidence="15">
        <text>resolvin D2 + NAD(+) = 7-oxoresolvin D2 + NADH + H(+)</text>
        <dbReference type="Rhea" id="RHEA:53584"/>
        <dbReference type="ChEBI" id="CHEBI:15378"/>
        <dbReference type="ChEBI" id="CHEBI:57540"/>
        <dbReference type="ChEBI" id="CHEBI:57945"/>
        <dbReference type="ChEBI" id="CHEBI:133367"/>
        <dbReference type="ChEBI" id="CHEBI:137497"/>
    </reaction>
    <physiologicalReaction direction="left-to-right" evidence="15">
        <dbReference type="Rhea" id="RHEA:53585"/>
    </physiologicalReaction>
</comment>
<evidence type="ECO:0000256" key="16">
    <source>
        <dbReference type="ARBA" id="ARBA00048535"/>
    </source>
</evidence>
<comment type="catalytic activity">
    <reaction evidence="12">
        <text>15-oxo-(5S,6R)-dihydroxy-(7E,9E,11Z)-eicosatrienoate + NADH + H(+) = (5S,6R,15S)-trihydroxy-(7E,9E,11Z)-eicosatrienoate + NAD(+)</text>
        <dbReference type="Rhea" id="RHEA:41596"/>
        <dbReference type="ChEBI" id="CHEBI:15378"/>
        <dbReference type="ChEBI" id="CHEBI:57540"/>
        <dbReference type="ChEBI" id="CHEBI:57945"/>
        <dbReference type="ChEBI" id="CHEBI:78325"/>
        <dbReference type="ChEBI" id="CHEBI:78329"/>
    </reaction>
    <physiologicalReaction direction="left-to-right" evidence="12">
        <dbReference type="Rhea" id="RHEA:41597"/>
    </physiologicalReaction>
</comment>
<name>A0AAV4N428_9ARAC</name>
<comment type="catalytic activity">
    <reaction evidence="20">
        <text>(15S)-hydroxy-(5Z,8Z,11Z,13E)-eicosatetraenoate + NAD(+) = 15-oxo-(5Z,8Z,11Z,13E)-eicosatetraenoate + NADH + H(+)</text>
        <dbReference type="Rhea" id="RHEA:23260"/>
        <dbReference type="ChEBI" id="CHEBI:15378"/>
        <dbReference type="ChEBI" id="CHEBI:57409"/>
        <dbReference type="ChEBI" id="CHEBI:57410"/>
        <dbReference type="ChEBI" id="CHEBI:57540"/>
        <dbReference type="ChEBI" id="CHEBI:57945"/>
        <dbReference type="EC" id="1.1.1.232"/>
    </reaction>
    <physiologicalReaction direction="left-to-right" evidence="20">
        <dbReference type="Rhea" id="RHEA:23261"/>
    </physiologicalReaction>
</comment>
<dbReference type="GO" id="GO:0016404">
    <property type="term" value="F:15-hydroxyprostaglandin dehydrogenase (NAD+) activity"/>
    <property type="evidence" value="ECO:0007669"/>
    <property type="project" value="UniProtKB-EC"/>
</dbReference>
<dbReference type="SUPFAM" id="SSF51735">
    <property type="entry name" value="NAD(P)-binding Rossmann-fold domains"/>
    <property type="match status" value="1"/>
</dbReference>
<comment type="catalytic activity">
    <reaction evidence="9">
        <text>prostaglandin E1 + NAD(+) = 15-oxoprostaglandin E1 + NADH + H(+)</text>
        <dbReference type="Rhea" id="RHEA:16477"/>
        <dbReference type="ChEBI" id="CHEBI:15378"/>
        <dbReference type="ChEBI" id="CHEBI:57397"/>
        <dbReference type="ChEBI" id="CHEBI:57401"/>
        <dbReference type="ChEBI" id="CHEBI:57540"/>
        <dbReference type="ChEBI" id="CHEBI:57945"/>
    </reaction>
    <physiologicalReaction direction="left-to-right" evidence="9">
        <dbReference type="Rhea" id="RHEA:16478"/>
    </physiologicalReaction>
</comment>
<sequence length="245" mass="26843">MDFNGKVALITGGAQGIGKAFSIALLNEGTKVCICDINDLAARKFVETLPDILQNNIIFEKFDVSSFSELEAVFEKVISIFGKIDIVVNNAGILDEHNWRLVIDVNCIGVINGVKLAFRYMNKNNGGQGGFVINTGSNTGFEPFELGPIYAACKHAINGLTRSYGTEYHWEKTGIKVNAICPGPVDTTLGHSFPDKSLDKEVAEKHNKVVKFIKPEEVADALIFLLKENKNGALLRIDHNGKRFA</sequence>
<keyword evidence="24" id="KW-1185">Reference proteome</keyword>
<comment type="catalytic activity">
    <reaction evidence="11">
        <text>14-hydroxy-(4Z,7Z,10Z,12E,16Z,19Z)-docosahexaenoate + NAD(+) = 14-oxo-(4Z,7Z,10Z,12E,16Z,19Z)-docosahexaenoate + NADH + H(+)</text>
        <dbReference type="Rhea" id="RHEA:48952"/>
        <dbReference type="ChEBI" id="CHEBI:15378"/>
        <dbReference type="ChEBI" id="CHEBI:57540"/>
        <dbReference type="ChEBI" id="CHEBI:57945"/>
        <dbReference type="ChEBI" id="CHEBI:90866"/>
        <dbReference type="ChEBI" id="CHEBI:90867"/>
    </reaction>
    <physiologicalReaction direction="left-to-right" evidence="11">
        <dbReference type="Rhea" id="RHEA:48953"/>
    </physiologicalReaction>
</comment>
<dbReference type="FunFam" id="3.40.50.720:FF:000149">
    <property type="entry name" value="15-hydroxyprostaglandin dehydrogenase [NAD(+)]"/>
    <property type="match status" value="1"/>
</dbReference>
<comment type="catalytic activity">
    <reaction evidence="10">
        <text>resolvin D1 + NAD(+) = 8-oxoresolvin D1 + NADH + H(+)</text>
        <dbReference type="Rhea" id="RHEA:50124"/>
        <dbReference type="ChEBI" id="CHEBI:15378"/>
        <dbReference type="ChEBI" id="CHEBI:57540"/>
        <dbReference type="ChEBI" id="CHEBI:57945"/>
        <dbReference type="ChEBI" id="CHEBI:132079"/>
        <dbReference type="ChEBI" id="CHEBI:132080"/>
    </reaction>
    <physiologicalReaction direction="left-to-right" evidence="10">
        <dbReference type="Rhea" id="RHEA:50125"/>
    </physiologicalReaction>
</comment>
<evidence type="ECO:0000256" key="15">
    <source>
        <dbReference type="ARBA" id="ARBA00048393"/>
    </source>
</evidence>
<evidence type="ECO:0000256" key="22">
    <source>
        <dbReference type="RuleBase" id="RU000363"/>
    </source>
</evidence>
<accession>A0AAV4N428</accession>
<gene>
    <name evidence="23" type="primary">Hpgd</name>
    <name evidence="23" type="ORF">CDAR_554861</name>
</gene>
<comment type="catalytic activity">
    <reaction evidence="21">
        <text>resolvin E1 + NAD(+) = 18-oxo-resolvin E1 + NADH + H(+)</text>
        <dbReference type="Rhea" id="RHEA:49244"/>
        <dbReference type="ChEBI" id="CHEBI:15378"/>
        <dbReference type="ChEBI" id="CHEBI:57540"/>
        <dbReference type="ChEBI" id="CHEBI:57945"/>
        <dbReference type="ChEBI" id="CHEBI:91000"/>
        <dbReference type="ChEBI" id="CHEBI:91001"/>
    </reaction>
    <physiologicalReaction direction="left-to-right" evidence="21">
        <dbReference type="Rhea" id="RHEA:49245"/>
    </physiologicalReaction>
</comment>
<comment type="catalytic activity">
    <reaction evidence="16">
        <text>lipoxin A4 + NAD(+) = 15-oxo-(5S,6R)-dihydroxy-(7E,9E,11Z,13E)-eicosatetraenoate + NADH + H(+)</text>
        <dbReference type="Rhea" id="RHEA:41572"/>
        <dbReference type="ChEBI" id="CHEBI:15378"/>
        <dbReference type="ChEBI" id="CHEBI:57540"/>
        <dbReference type="ChEBI" id="CHEBI:57945"/>
        <dbReference type="ChEBI" id="CHEBI:67026"/>
        <dbReference type="ChEBI" id="CHEBI:78311"/>
    </reaction>
    <physiologicalReaction direction="left-to-right" evidence="16">
        <dbReference type="Rhea" id="RHEA:41573"/>
    </physiologicalReaction>
</comment>
<dbReference type="Pfam" id="PF00106">
    <property type="entry name" value="adh_short"/>
    <property type="match status" value="1"/>
</dbReference>
<dbReference type="PANTHER" id="PTHR44229:SF4">
    <property type="entry name" value="15-HYDROXYPROSTAGLANDIN DEHYDROGENASE [NAD(+)]"/>
    <property type="match status" value="1"/>
</dbReference>
<dbReference type="PRINTS" id="PR00080">
    <property type="entry name" value="SDRFAMILY"/>
</dbReference>
<proteinExistence type="inferred from homology"/>
<evidence type="ECO:0000256" key="17">
    <source>
        <dbReference type="ARBA" id="ARBA00048611"/>
    </source>
</evidence>
<evidence type="ECO:0000256" key="6">
    <source>
        <dbReference type="ARBA" id="ARBA00041812"/>
    </source>
</evidence>
<comment type="function">
    <text evidence="8">Catalyzes the NAD-dependent dehydrogenation (oxidation) of a broad array of hydroxylated polyunsaturated fatty acids (mainly eicosanoids and docosanoids, including prostaglandins, lipoxins and resolvins), yielding their corresponding keto (oxo) metabolites. Decreases the levels of the pro-proliferative prostaglandins such as prostaglandin E2 (whose activity is increased in cancer because of an increase in the expression of cyclooxygenase 2) and generates oxo-fatty acid products that can profoundly influence cell function by abrogating pro-inflammatory cytokine expression. Converts resolvins E1, D1 and D2 to their oxo products, which represents a mode of resolvin inactivation. Resolvin E1 plays important roles during the resolution phase of acute inflammation, while resolvins D1 and D2 have a unique role in obesity-induced adipose inflammation.</text>
</comment>
<evidence type="ECO:0000256" key="11">
    <source>
        <dbReference type="ARBA" id="ARBA00048008"/>
    </source>
</evidence>
<evidence type="ECO:0000256" key="3">
    <source>
        <dbReference type="ARBA" id="ARBA00038968"/>
    </source>
</evidence>
<evidence type="ECO:0000256" key="18">
    <source>
        <dbReference type="ARBA" id="ARBA00048739"/>
    </source>
</evidence>
<comment type="catalytic activity">
    <reaction evidence="17">
        <text>prostaglandin A1 + NAD(+) = 15-oxo-prostaglandin A1 + NADH + H(+)</text>
        <dbReference type="Rhea" id="RHEA:41263"/>
        <dbReference type="ChEBI" id="CHEBI:15378"/>
        <dbReference type="ChEBI" id="CHEBI:57398"/>
        <dbReference type="ChEBI" id="CHEBI:57540"/>
        <dbReference type="ChEBI" id="CHEBI:57945"/>
        <dbReference type="ChEBI" id="CHEBI:85072"/>
    </reaction>
    <physiologicalReaction direction="left-to-right" evidence="17">
        <dbReference type="Rhea" id="RHEA:41264"/>
    </physiologicalReaction>
</comment>
<comment type="catalytic activity">
    <reaction evidence="19">
        <text>resolvin D2 + NAD(+) = 16-oxoresolvin D2 + NADH + H(+)</text>
        <dbReference type="Rhea" id="RHEA:53588"/>
        <dbReference type="ChEBI" id="CHEBI:15378"/>
        <dbReference type="ChEBI" id="CHEBI:57540"/>
        <dbReference type="ChEBI" id="CHEBI:57945"/>
        <dbReference type="ChEBI" id="CHEBI:133367"/>
        <dbReference type="ChEBI" id="CHEBI:137498"/>
    </reaction>
    <physiologicalReaction direction="left-to-right" evidence="19">
        <dbReference type="Rhea" id="RHEA:53589"/>
    </physiologicalReaction>
</comment>
<dbReference type="EC" id="1.1.1.141" evidence="3"/>
<evidence type="ECO:0000256" key="19">
    <source>
        <dbReference type="ARBA" id="ARBA00048921"/>
    </source>
</evidence>
<dbReference type="GO" id="GO:0005737">
    <property type="term" value="C:cytoplasm"/>
    <property type="evidence" value="ECO:0007669"/>
    <property type="project" value="TreeGrafter"/>
</dbReference>
<dbReference type="Proteomes" id="UP001054837">
    <property type="component" value="Unassembled WGS sequence"/>
</dbReference>
<comment type="catalytic activity">
    <reaction evidence="13">
        <text>(11R)-hydroxy-(5Z,8Z,12E,14Z)-eicosatetraenoate + NAD(+) = 11-oxo-(5Z,8Z,12E,14Z)-eicosatetraenoate + NADH + H(+)</text>
        <dbReference type="Rhea" id="RHEA:48640"/>
        <dbReference type="ChEBI" id="CHEBI:15378"/>
        <dbReference type="ChEBI" id="CHEBI:57540"/>
        <dbReference type="ChEBI" id="CHEBI:57945"/>
        <dbReference type="ChEBI" id="CHEBI:78836"/>
        <dbReference type="ChEBI" id="CHEBI:90697"/>
    </reaction>
    <physiologicalReaction direction="left-to-right" evidence="13">
        <dbReference type="Rhea" id="RHEA:48641"/>
    </physiologicalReaction>
</comment>
<reference evidence="23 24" key="1">
    <citation type="submission" date="2021-06" db="EMBL/GenBank/DDBJ databases">
        <title>Caerostris darwini draft genome.</title>
        <authorList>
            <person name="Kono N."/>
            <person name="Arakawa K."/>
        </authorList>
    </citation>
    <scope>NUCLEOTIDE SEQUENCE [LARGE SCALE GENOMIC DNA]</scope>
</reference>
<evidence type="ECO:0000256" key="20">
    <source>
        <dbReference type="ARBA" id="ARBA00049151"/>
    </source>
</evidence>
<evidence type="ECO:0000256" key="13">
    <source>
        <dbReference type="ARBA" id="ARBA00048144"/>
    </source>
</evidence>
<comment type="caution">
    <text evidence="23">The sequence shown here is derived from an EMBL/GenBank/DDBJ whole genome shotgun (WGS) entry which is preliminary data.</text>
</comment>
<dbReference type="AlphaFoldDB" id="A0AAV4N428"/>
<dbReference type="EMBL" id="BPLQ01001125">
    <property type="protein sequence ID" value="GIX78768.1"/>
    <property type="molecule type" value="Genomic_DNA"/>
</dbReference>
<dbReference type="InterPro" id="IPR036291">
    <property type="entry name" value="NAD(P)-bd_dom_sf"/>
</dbReference>
<organism evidence="23 24">
    <name type="scientific">Caerostris darwini</name>
    <dbReference type="NCBI Taxonomy" id="1538125"/>
    <lineage>
        <taxon>Eukaryota</taxon>
        <taxon>Metazoa</taxon>
        <taxon>Ecdysozoa</taxon>
        <taxon>Arthropoda</taxon>
        <taxon>Chelicerata</taxon>
        <taxon>Arachnida</taxon>
        <taxon>Araneae</taxon>
        <taxon>Araneomorphae</taxon>
        <taxon>Entelegynae</taxon>
        <taxon>Araneoidea</taxon>
        <taxon>Araneidae</taxon>
        <taxon>Caerostris</taxon>
    </lineage>
</organism>
<comment type="catalytic activity">
    <reaction evidence="14">
        <text>resolvin D1 + NAD(+) = 17-oxoresolvin D1 + NADH + H(+)</text>
        <dbReference type="Rhea" id="RHEA:50128"/>
        <dbReference type="ChEBI" id="CHEBI:15378"/>
        <dbReference type="ChEBI" id="CHEBI:57540"/>
        <dbReference type="ChEBI" id="CHEBI:57945"/>
        <dbReference type="ChEBI" id="CHEBI:132079"/>
        <dbReference type="ChEBI" id="CHEBI:132081"/>
    </reaction>
    <physiologicalReaction direction="left-to-right" evidence="14">
        <dbReference type="Rhea" id="RHEA:50129"/>
    </physiologicalReaction>
</comment>
<evidence type="ECO:0000313" key="24">
    <source>
        <dbReference type="Proteomes" id="UP001054837"/>
    </source>
</evidence>
<evidence type="ECO:0000256" key="2">
    <source>
        <dbReference type="ARBA" id="ARBA00023002"/>
    </source>
</evidence>
<evidence type="ECO:0000313" key="23">
    <source>
        <dbReference type="EMBL" id="GIX78768.1"/>
    </source>
</evidence>
<dbReference type="PANTHER" id="PTHR44229">
    <property type="entry name" value="15-HYDROXYPROSTAGLANDIN DEHYDROGENASE [NAD(+)]"/>
    <property type="match status" value="1"/>
</dbReference>
<dbReference type="Gene3D" id="3.40.50.720">
    <property type="entry name" value="NAD(P)-binding Rossmann-like Domain"/>
    <property type="match status" value="1"/>
</dbReference>
<evidence type="ECO:0000256" key="10">
    <source>
        <dbReference type="ARBA" id="ARBA00047672"/>
    </source>
</evidence>
<dbReference type="PRINTS" id="PR00081">
    <property type="entry name" value="GDHRDH"/>
</dbReference>
<evidence type="ECO:0000256" key="12">
    <source>
        <dbReference type="ARBA" id="ARBA00048140"/>
    </source>
</evidence>
<evidence type="ECO:0000256" key="8">
    <source>
        <dbReference type="ARBA" id="ARBA00045705"/>
    </source>
</evidence>
<keyword evidence="2" id="KW-0560">Oxidoreductase</keyword>
<evidence type="ECO:0000256" key="4">
    <source>
        <dbReference type="ARBA" id="ARBA00039060"/>
    </source>
</evidence>
<dbReference type="InterPro" id="IPR020904">
    <property type="entry name" value="Sc_DH/Rdtase_CS"/>
</dbReference>
<evidence type="ECO:0000256" key="1">
    <source>
        <dbReference type="ARBA" id="ARBA00006484"/>
    </source>
</evidence>
<evidence type="ECO:0000256" key="21">
    <source>
        <dbReference type="ARBA" id="ARBA00049188"/>
    </source>
</evidence>
<dbReference type="EC" id="1.1.1.232" evidence="4"/>
<comment type="similarity">
    <text evidence="1 22">Belongs to the short-chain dehydrogenases/reductases (SDR) family.</text>
</comment>
<dbReference type="PROSITE" id="PS00061">
    <property type="entry name" value="ADH_SHORT"/>
    <property type="match status" value="1"/>
</dbReference>
<dbReference type="InterPro" id="IPR002347">
    <property type="entry name" value="SDR_fam"/>
</dbReference>
<protein>
    <recommendedName>
        <fullName evidence="5">15-hydroxyprostaglandin dehydrogenase [NAD(+)]</fullName>
        <ecNumber evidence="3">1.1.1.141</ecNumber>
        <ecNumber evidence="4">1.1.1.232</ecNumber>
    </recommendedName>
    <alternativeName>
        <fullName evidence="7">Eicosanoid/docosanoid dehydrogenase [NAD(+)]</fullName>
    </alternativeName>
    <alternativeName>
        <fullName evidence="6">Prostaglandin dehydrogenase 1</fullName>
    </alternativeName>
</protein>
<evidence type="ECO:0000256" key="7">
    <source>
        <dbReference type="ARBA" id="ARBA00042026"/>
    </source>
</evidence>